<evidence type="ECO:0000256" key="13">
    <source>
        <dbReference type="SAM" id="Coils"/>
    </source>
</evidence>
<comment type="subunit">
    <text evidence="10">Heterodimer of msh2 and msh6.</text>
</comment>
<feature type="region of interest" description="Disordered" evidence="14">
    <location>
        <begin position="1"/>
        <end position="29"/>
    </location>
</feature>
<dbReference type="Gene3D" id="1.10.1420.10">
    <property type="match status" value="2"/>
</dbReference>
<feature type="compositionally biased region" description="Basic and acidic residues" evidence="14">
    <location>
        <begin position="1"/>
        <end position="13"/>
    </location>
</feature>
<accession>A0A9P8A3K8</accession>
<evidence type="ECO:0000256" key="11">
    <source>
        <dbReference type="ARBA" id="ARBA00073545"/>
    </source>
</evidence>
<feature type="domain" description="DNA mismatch repair proteins mutS family" evidence="15">
    <location>
        <begin position="765"/>
        <end position="781"/>
    </location>
</feature>
<keyword evidence="8 12" id="KW-0234">DNA repair</keyword>
<dbReference type="Pfam" id="PF01624">
    <property type="entry name" value="MutS_I"/>
    <property type="match status" value="1"/>
</dbReference>
<dbReference type="InterPro" id="IPR007696">
    <property type="entry name" value="DNA_mismatch_repair_MutS_core"/>
</dbReference>
<comment type="function">
    <text evidence="12">Component of the post-replicative DNA mismatch repair system (MMR).</text>
</comment>
<keyword evidence="4 12" id="KW-0547">Nucleotide-binding</keyword>
<dbReference type="FunFam" id="3.30.420.110:FF:000002">
    <property type="entry name" value="DNA mismatch repair protein"/>
    <property type="match status" value="1"/>
</dbReference>
<evidence type="ECO:0000256" key="6">
    <source>
        <dbReference type="ARBA" id="ARBA00022840"/>
    </source>
</evidence>
<evidence type="ECO:0000256" key="8">
    <source>
        <dbReference type="ARBA" id="ARBA00023204"/>
    </source>
</evidence>
<gene>
    <name evidence="16" type="ORF">KVV02_007020</name>
</gene>
<dbReference type="GO" id="GO:0006298">
    <property type="term" value="P:mismatch repair"/>
    <property type="evidence" value="ECO:0007669"/>
    <property type="project" value="InterPro"/>
</dbReference>
<feature type="coiled-coil region" evidence="13">
    <location>
        <begin position="496"/>
        <end position="527"/>
    </location>
</feature>
<dbReference type="PROSITE" id="PS00486">
    <property type="entry name" value="DNA_MISMATCH_REPAIR_2"/>
    <property type="match status" value="1"/>
</dbReference>
<dbReference type="Gene3D" id="3.30.420.110">
    <property type="entry name" value="MutS, connector domain"/>
    <property type="match status" value="1"/>
</dbReference>
<keyword evidence="7 12" id="KW-0238">DNA-binding</keyword>
<keyword evidence="9" id="KW-0539">Nucleus</keyword>
<evidence type="ECO:0000256" key="5">
    <source>
        <dbReference type="ARBA" id="ARBA00022763"/>
    </source>
</evidence>
<name>A0A9P8A3K8_MORAP</name>
<evidence type="ECO:0000256" key="4">
    <source>
        <dbReference type="ARBA" id="ARBA00022741"/>
    </source>
</evidence>
<dbReference type="GO" id="GO:0051053">
    <property type="term" value="P:negative regulation of DNA metabolic process"/>
    <property type="evidence" value="ECO:0007669"/>
    <property type="project" value="UniProtKB-ARBA"/>
</dbReference>
<dbReference type="InterPro" id="IPR032642">
    <property type="entry name" value="Msh2_ATP-bd"/>
</dbReference>
<feature type="compositionally biased region" description="Low complexity" evidence="14">
    <location>
        <begin position="907"/>
        <end position="927"/>
    </location>
</feature>
<dbReference type="InterPro" id="IPR036678">
    <property type="entry name" value="MutS_con_dom_sf"/>
</dbReference>
<dbReference type="Gene3D" id="3.40.1170.10">
    <property type="entry name" value="DNA repair protein MutS, domain I"/>
    <property type="match status" value="1"/>
</dbReference>
<comment type="caution">
    <text evidence="16">The sequence shown here is derived from an EMBL/GenBank/DDBJ whole genome shotgun (WGS) entry which is preliminary data.</text>
</comment>
<dbReference type="InterPro" id="IPR000432">
    <property type="entry name" value="DNA_mismatch_repair_MutS_C"/>
</dbReference>
<dbReference type="Pfam" id="PF00488">
    <property type="entry name" value="MutS_V"/>
    <property type="match status" value="1"/>
</dbReference>
<dbReference type="InterPro" id="IPR016151">
    <property type="entry name" value="DNA_mismatch_repair_MutS_N"/>
</dbReference>
<dbReference type="Proteomes" id="UP000717515">
    <property type="component" value="Unassembled WGS sequence"/>
</dbReference>
<dbReference type="InterPro" id="IPR045076">
    <property type="entry name" value="MutS"/>
</dbReference>
<dbReference type="GO" id="GO:0005524">
    <property type="term" value="F:ATP binding"/>
    <property type="evidence" value="ECO:0007669"/>
    <property type="project" value="UniProtKB-KW"/>
</dbReference>
<feature type="compositionally biased region" description="Polar residues" evidence="14">
    <location>
        <begin position="17"/>
        <end position="29"/>
    </location>
</feature>
<dbReference type="SMART" id="SM00534">
    <property type="entry name" value="MUTSac"/>
    <property type="match status" value="1"/>
</dbReference>
<feature type="compositionally biased region" description="Polar residues" evidence="14">
    <location>
        <begin position="928"/>
        <end position="945"/>
    </location>
</feature>
<feature type="region of interest" description="Disordered" evidence="14">
    <location>
        <begin position="907"/>
        <end position="952"/>
    </location>
</feature>
<dbReference type="InterPro" id="IPR007860">
    <property type="entry name" value="DNA_mmatch_repair_MutS_con_dom"/>
</dbReference>
<dbReference type="AlphaFoldDB" id="A0A9P8A3K8"/>
<dbReference type="InterPro" id="IPR036187">
    <property type="entry name" value="DNA_mismatch_repair_MutS_sf"/>
</dbReference>
<proteinExistence type="inferred from homology"/>
<dbReference type="InterPro" id="IPR011184">
    <property type="entry name" value="DNA_mismatch_repair_Msh2"/>
</dbReference>
<evidence type="ECO:0000256" key="12">
    <source>
        <dbReference type="RuleBase" id="RU003756"/>
    </source>
</evidence>
<evidence type="ECO:0000256" key="14">
    <source>
        <dbReference type="SAM" id="MobiDB-lite"/>
    </source>
</evidence>
<dbReference type="Pfam" id="PF05188">
    <property type="entry name" value="MutS_II"/>
    <property type="match status" value="1"/>
</dbReference>
<dbReference type="FunFam" id="1.10.1420.10:FF:000017">
    <property type="entry name" value="DNA mismatch repair protein Msh2"/>
    <property type="match status" value="1"/>
</dbReference>
<reference evidence="16" key="1">
    <citation type="submission" date="2021-07" db="EMBL/GenBank/DDBJ databases">
        <title>Draft genome of Mortierella alpina, strain LL118, isolated from an aspen leaf litter sample.</title>
        <authorList>
            <person name="Yang S."/>
            <person name="Vinatzer B.A."/>
        </authorList>
    </citation>
    <scope>NUCLEOTIDE SEQUENCE</scope>
    <source>
        <strain evidence="16">LL118</strain>
    </source>
</reference>
<dbReference type="GO" id="GO:0030983">
    <property type="term" value="F:mismatched DNA binding"/>
    <property type="evidence" value="ECO:0007669"/>
    <property type="project" value="InterPro"/>
</dbReference>
<dbReference type="FunFam" id="3.40.50.300:FF:000925">
    <property type="entry name" value="DNA mismatch repair protein MSH2"/>
    <property type="match status" value="1"/>
</dbReference>
<sequence length="1016" mass="112172">MSEASSLKDRPDFDLGNSPTAANDIGSSSGYNQGEQKYCSFLRSLPERQENCIRLFERSSGDFYSVHGEDAYFIAQHVYKTTSVIKYLGGDVATGVPSCTLSRTTCETFLRDALLNRQMRVEIWAAEPRKQNVWSIIKRASPGNLQDMEDLLFAHTDMAASPIVMAVKIQAGADHRTVGVCFADATVRELGIAEFIDNDLYSNFESLVIQLGVKECLIQADEGQKDYELSKLRTILLHCGIVITERKKSDFSLKDVEQDYNRLLEEEISIAALPEFELKNAMAASACVMKYLALLTDETNFGQYTLCNHDLSQYMKLDASAVQALNLMPSPQDGANKSMSLYGLLNKCKTTQGGRMLGQWLKQPLMDVTAIEKRQIMVEAFVLDSELRQTLQESHLKMIPDLHRLAKRFQRGVASLQDVVRAYQVVVRLPGLVSALASCETGAPEHKEMLDAQFTTPFQEYTSNLQKLQELVETTIDLEAVDRHEYLIKAEFDQGLKVLRSKMEAVKQAMEKEHERVANELNMEVDKKLKMEDHQVYGWSFRLSRNDSSCLRNRSSYIELTTQKNGVLFTTTKMRTASQAFGDASQEYERTQSSLAKEVIGIVSTYCPVLEKLNTLVAQLDVLVSFAHVSVHAPMPYVRPHMKTIGSGDVILKESRHPCLEAQDDVAFIPNDVSLVRGKTEFLIITGPNMGGKSTYIRQVLHSIGVIALMAQAGCFVPCAEASLCVFDCILARVGAGDSQMKGVSTFMAEMLETASILKSATENSLIVIDELGRGTSTYDGFGLAWAISEHIATEIKSFCLFATHFHELTSLGETAPFVGNLHVSAHVGNGADNVDGAEVTMAGDTTETSQGTVSRGRDITLLYKVVEGVCDQSFGIHVAELAQFPDSVVELAKRKADELEDFSLSHHSASAPAHSASAGASAAGAPTTTMPGTLKSGETASSLAHKNKRARNEDIEAGTTLIEEMIQAITRDYTSELVQDRAAMLQRINQVRGQYQDKIQANPWLQQQLSGVFWS</sequence>
<dbReference type="GO" id="GO:0032301">
    <property type="term" value="C:MutSalpha complex"/>
    <property type="evidence" value="ECO:0007669"/>
    <property type="project" value="TreeGrafter"/>
</dbReference>
<keyword evidence="13" id="KW-0175">Coiled coil</keyword>
<dbReference type="Gene3D" id="3.40.50.300">
    <property type="entry name" value="P-loop containing nucleotide triphosphate hydrolases"/>
    <property type="match status" value="1"/>
</dbReference>
<evidence type="ECO:0000313" key="17">
    <source>
        <dbReference type="Proteomes" id="UP000717515"/>
    </source>
</evidence>
<evidence type="ECO:0000256" key="2">
    <source>
        <dbReference type="ARBA" id="ARBA00006271"/>
    </source>
</evidence>
<protein>
    <recommendedName>
        <fullName evidence="11">DNA mismatch repair protein MSH2</fullName>
    </recommendedName>
    <alternativeName>
        <fullName evidence="3">DNA mismatch repair protein Msh2</fullName>
    </alternativeName>
</protein>
<dbReference type="EMBL" id="JAIFTL010000131">
    <property type="protein sequence ID" value="KAG9322760.1"/>
    <property type="molecule type" value="Genomic_DNA"/>
</dbReference>
<organism evidence="16 17">
    <name type="scientific">Mortierella alpina</name>
    <name type="common">Oleaginous fungus</name>
    <name type="synonym">Mortierella renispora</name>
    <dbReference type="NCBI Taxonomy" id="64518"/>
    <lineage>
        <taxon>Eukaryota</taxon>
        <taxon>Fungi</taxon>
        <taxon>Fungi incertae sedis</taxon>
        <taxon>Mucoromycota</taxon>
        <taxon>Mortierellomycotina</taxon>
        <taxon>Mortierellomycetes</taxon>
        <taxon>Mortierellales</taxon>
        <taxon>Mortierellaceae</taxon>
        <taxon>Mortierella</taxon>
    </lineage>
</organism>
<dbReference type="GO" id="GO:0006312">
    <property type="term" value="P:mitotic recombination"/>
    <property type="evidence" value="ECO:0007669"/>
    <property type="project" value="TreeGrafter"/>
</dbReference>
<dbReference type="PIRSF" id="PIRSF005813">
    <property type="entry name" value="MSH2"/>
    <property type="match status" value="1"/>
</dbReference>
<evidence type="ECO:0000259" key="15">
    <source>
        <dbReference type="PROSITE" id="PS00486"/>
    </source>
</evidence>
<evidence type="ECO:0000256" key="3">
    <source>
        <dbReference type="ARBA" id="ARBA00019549"/>
    </source>
</evidence>
<evidence type="ECO:0000256" key="9">
    <source>
        <dbReference type="ARBA" id="ARBA00023242"/>
    </source>
</evidence>
<dbReference type="FunFam" id="1.10.1420.10:FF:000015">
    <property type="entry name" value="DNA mismatch repair protein Msh2"/>
    <property type="match status" value="1"/>
</dbReference>
<comment type="subcellular location">
    <subcellularLocation>
        <location evidence="1">Nucleus</location>
    </subcellularLocation>
</comment>
<dbReference type="CDD" id="cd03285">
    <property type="entry name" value="ABC_MSH2_euk"/>
    <property type="match status" value="1"/>
</dbReference>
<keyword evidence="5 12" id="KW-0227">DNA damage</keyword>
<dbReference type="InterPro" id="IPR027417">
    <property type="entry name" value="P-loop_NTPase"/>
</dbReference>
<dbReference type="PANTHER" id="PTHR11361">
    <property type="entry name" value="DNA MISMATCH REPAIR PROTEIN MUTS FAMILY MEMBER"/>
    <property type="match status" value="1"/>
</dbReference>
<dbReference type="SUPFAM" id="SSF48334">
    <property type="entry name" value="DNA repair protein MutS, domain III"/>
    <property type="match status" value="1"/>
</dbReference>
<keyword evidence="6" id="KW-0067">ATP-binding</keyword>
<dbReference type="InterPro" id="IPR007695">
    <property type="entry name" value="DNA_mismatch_repair_MutS-lik_N"/>
</dbReference>
<dbReference type="Pfam" id="PF05192">
    <property type="entry name" value="MutS_III"/>
    <property type="match status" value="1"/>
</dbReference>
<dbReference type="GO" id="GO:0140664">
    <property type="term" value="F:ATP-dependent DNA damage sensor activity"/>
    <property type="evidence" value="ECO:0007669"/>
    <property type="project" value="InterPro"/>
</dbReference>
<dbReference type="SUPFAM" id="SSF52540">
    <property type="entry name" value="P-loop containing nucleoside triphosphate hydrolases"/>
    <property type="match status" value="1"/>
</dbReference>
<dbReference type="PANTHER" id="PTHR11361:SF35">
    <property type="entry name" value="DNA MISMATCH REPAIR PROTEIN MSH2"/>
    <property type="match status" value="1"/>
</dbReference>
<evidence type="ECO:0000313" key="16">
    <source>
        <dbReference type="EMBL" id="KAG9322760.1"/>
    </source>
</evidence>
<evidence type="ECO:0000256" key="10">
    <source>
        <dbReference type="ARBA" id="ARBA00064337"/>
    </source>
</evidence>
<dbReference type="SMART" id="SM00533">
    <property type="entry name" value="MUTSd"/>
    <property type="match status" value="1"/>
</dbReference>
<comment type="similarity">
    <text evidence="2 12">Belongs to the DNA mismatch repair MutS family.</text>
</comment>
<evidence type="ECO:0000256" key="7">
    <source>
        <dbReference type="ARBA" id="ARBA00023125"/>
    </source>
</evidence>
<dbReference type="InterPro" id="IPR007861">
    <property type="entry name" value="DNA_mismatch_repair_MutS_clamp"/>
</dbReference>
<evidence type="ECO:0000256" key="1">
    <source>
        <dbReference type="ARBA" id="ARBA00004123"/>
    </source>
</evidence>
<dbReference type="Pfam" id="PF05190">
    <property type="entry name" value="MutS_IV"/>
    <property type="match status" value="1"/>
</dbReference>